<feature type="compositionally biased region" description="Basic and acidic residues" evidence="1">
    <location>
        <begin position="70"/>
        <end position="88"/>
    </location>
</feature>
<feature type="compositionally biased region" description="Basic and acidic residues" evidence="1">
    <location>
        <begin position="265"/>
        <end position="276"/>
    </location>
</feature>
<evidence type="ECO:0008006" key="4">
    <source>
        <dbReference type="Google" id="ProtNLM"/>
    </source>
</evidence>
<protein>
    <recommendedName>
        <fullName evidence="4">Proline rich 33</fullName>
    </recommendedName>
</protein>
<evidence type="ECO:0000313" key="2">
    <source>
        <dbReference type="Ensembl" id="ENSLACP00000011555.1"/>
    </source>
</evidence>
<dbReference type="OMA" id="FRASKMW"/>
<evidence type="ECO:0000256" key="1">
    <source>
        <dbReference type="SAM" id="MobiDB-lite"/>
    </source>
</evidence>
<feature type="region of interest" description="Disordered" evidence="1">
    <location>
        <begin position="264"/>
        <end position="284"/>
    </location>
</feature>
<dbReference type="PANTHER" id="PTHR38004">
    <property type="entry name" value="PROLINE-RICH PROTEIN 33"/>
    <property type="match status" value="1"/>
</dbReference>
<dbReference type="Ensembl" id="ENSLACT00000011644.1">
    <property type="protein sequence ID" value="ENSLACP00000011555.1"/>
    <property type="gene ID" value="ENSLACG00000010167.1"/>
</dbReference>
<feature type="compositionally biased region" description="Basic and acidic residues" evidence="1">
    <location>
        <begin position="25"/>
        <end position="34"/>
    </location>
</feature>
<accession>H3API4</accession>
<keyword evidence="3" id="KW-1185">Reference proteome</keyword>
<proteinExistence type="predicted"/>
<evidence type="ECO:0000313" key="3">
    <source>
        <dbReference type="Proteomes" id="UP000008672"/>
    </source>
</evidence>
<reference evidence="3" key="1">
    <citation type="submission" date="2011-08" db="EMBL/GenBank/DDBJ databases">
        <title>The draft genome of Latimeria chalumnae.</title>
        <authorList>
            <person name="Di Palma F."/>
            <person name="Alfoldi J."/>
            <person name="Johnson J."/>
            <person name="Berlin A."/>
            <person name="Gnerre S."/>
            <person name="Jaffe D."/>
            <person name="MacCallum I."/>
            <person name="Young S."/>
            <person name="Walker B.J."/>
            <person name="Lander E."/>
            <person name="Lindblad-Toh K."/>
        </authorList>
    </citation>
    <scope>NUCLEOTIDE SEQUENCE [LARGE SCALE GENOMIC DNA]</scope>
    <source>
        <strain evidence="3">Wild caught</strain>
    </source>
</reference>
<name>H3API4_LATCH</name>
<dbReference type="eggNOG" id="ENOG502QPMN">
    <property type="taxonomic scope" value="Eukaryota"/>
</dbReference>
<dbReference type="Proteomes" id="UP000008672">
    <property type="component" value="Unassembled WGS sequence"/>
</dbReference>
<reference evidence="2" key="3">
    <citation type="submission" date="2025-09" db="UniProtKB">
        <authorList>
            <consortium name="Ensembl"/>
        </authorList>
    </citation>
    <scope>IDENTIFICATION</scope>
</reference>
<feature type="compositionally biased region" description="Polar residues" evidence="1">
    <location>
        <begin position="8"/>
        <end position="18"/>
    </location>
</feature>
<feature type="compositionally biased region" description="Basic and acidic residues" evidence="1">
    <location>
        <begin position="153"/>
        <end position="165"/>
    </location>
</feature>
<dbReference type="GeneTree" id="ENSGT00940000167812"/>
<dbReference type="HOGENOM" id="CLU_979892_0_0_1"/>
<sequence>MIIIQVSRPWTPSAQDTLPTAPKTEASKQDDRPAAPRSKAPAIQPSTDKSPPAVALKTEAPKDVLSSVANKDEGITVQEKDSAKDAKPKPPASKSETSSQAETNAQPKEPPQLKPPVKPPRTKTSAWSRLKKHLVVEPEIPQFPEPEPPQDSSKPKEEQQKEEKPQVVYSGSQELQKVKESRATKMWDAVLYQMLAAKDAIIQHINNKDDTEKKDSKKEEHLSFRYRLPLLLYKPRFDARKLKEAAAKPLMKVTTMFEMSLLNRKTPDEEPKDFNRTARGWQNK</sequence>
<dbReference type="AlphaFoldDB" id="H3API4"/>
<dbReference type="InParanoid" id="H3API4"/>
<organism evidence="2 3">
    <name type="scientific">Latimeria chalumnae</name>
    <name type="common">Coelacanth</name>
    <dbReference type="NCBI Taxonomy" id="7897"/>
    <lineage>
        <taxon>Eukaryota</taxon>
        <taxon>Metazoa</taxon>
        <taxon>Chordata</taxon>
        <taxon>Craniata</taxon>
        <taxon>Vertebrata</taxon>
        <taxon>Euteleostomi</taxon>
        <taxon>Coelacanthiformes</taxon>
        <taxon>Coelacanthidae</taxon>
        <taxon>Latimeria</taxon>
    </lineage>
</organism>
<feature type="compositionally biased region" description="Pro residues" evidence="1">
    <location>
        <begin position="108"/>
        <end position="119"/>
    </location>
</feature>
<dbReference type="InterPro" id="IPR028004">
    <property type="entry name" value="DUF4643"/>
</dbReference>
<dbReference type="PANTHER" id="PTHR38004:SF1">
    <property type="entry name" value="PROLINE-RICH PROTEIN 33"/>
    <property type="match status" value="1"/>
</dbReference>
<feature type="region of interest" description="Disordered" evidence="1">
    <location>
        <begin position="1"/>
        <end position="177"/>
    </location>
</feature>
<feature type="compositionally biased region" description="Polar residues" evidence="1">
    <location>
        <begin position="96"/>
        <end position="106"/>
    </location>
</feature>
<dbReference type="Pfam" id="PF15485">
    <property type="entry name" value="DUF4643"/>
    <property type="match status" value="1"/>
</dbReference>
<reference evidence="2" key="2">
    <citation type="submission" date="2025-08" db="UniProtKB">
        <authorList>
            <consortium name="Ensembl"/>
        </authorList>
    </citation>
    <scope>IDENTIFICATION</scope>
</reference>
<dbReference type="Bgee" id="ENSLACG00000010167">
    <property type="expression patterns" value="Expressed in muscle tissue and 6 other cell types or tissues"/>
</dbReference>
<dbReference type="EMBL" id="AFYH01151555">
    <property type="status" value="NOT_ANNOTATED_CDS"/>
    <property type="molecule type" value="Genomic_DNA"/>
</dbReference>